<reference evidence="2" key="1">
    <citation type="journal article" date="2019" name="Environ. Microbiol.">
        <title>Fungal ecological strategies reflected in gene transcription - a case study of two litter decomposers.</title>
        <authorList>
            <person name="Barbi F."/>
            <person name="Kohler A."/>
            <person name="Barry K."/>
            <person name="Baskaran P."/>
            <person name="Daum C."/>
            <person name="Fauchery L."/>
            <person name="Ihrmark K."/>
            <person name="Kuo A."/>
            <person name="LaButti K."/>
            <person name="Lipzen A."/>
            <person name="Morin E."/>
            <person name="Grigoriev I.V."/>
            <person name="Henrissat B."/>
            <person name="Lindahl B."/>
            <person name="Martin F."/>
        </authorList>
    </citation>
    <scope>NUCLEOTIDE SEQUENCE</scope>
    <source>
        <strain evidence="2">JB14</strain>
    </source>
</reference>
<proteinExistence type="predicted"/>
<gene>
    <name evidence="2" type="ORF">BT96DRAFT_937323</name>
</gene>
<evidence type="ECO:0000256" key="1">
    <source>
        <dbReference type="SAM" id="Phobius"/>
    </source>
</evidence>
<accession>A0A6A4HWA6</accession>
<dbReference type="AlphaFoldDB" id="A0A6A4HWA6"/>
<dbReference type="EMBL" id="ML769437">
    <property type="protein sequence ID" value="KAE9402163.1"/>
    <property type="molecule type" value="Genomic_DNA"/>
</dbReference>
<keyword evidence="1" id="KW-0812">Transmembrane</keyword>
<sequence length="372" mass="42695">MRFYPFFIICYAVAVYGLALEYLYPFNSLPFAISISDELQESLKFQSMIVNYFSAFASLSFLVWFFYSMVLIITVHGVIRIVMRYRPAFREKVEKRIADSETTLKAQNNNKKPSSRALWGSLTCNILFSVAMVINDAIFNRSEDAASLKDGTIERFNYVYNNVTRIVYAQMDRHEHYTARAVSNVPWLTRRVPYYPVKWRKVEVEGANGEFVLEEKLIDFSDGMAGLYEKTGALSYNSTGLAVVQKNEDELGWNVEIKRYGAPTADASFTIHILLRIQNYGDRWIQAKELAEFLLYLVLVPALDYIFAMKLDCGQASLLTQWYPTVPVNISAMMDHNRNVQRQEAFESGCWSSAISHQVLSLNYYVSSPAVH</sequence>
<evidence type="ECO:0000313" key="3">
    <source>
        <dbReference type="Proteomes" id="UP000799118"/>
    </source>
</evidence>
<organism evidence="2 3">
    <name type="scientific">Gymnopus androsaceus JB14</name>
    <dbReference type="NCBI Taxonomy" id="1447944"/>
    <lineage>
        <taxon>Eukaryota</taxon>
        <taxon>Fungi</taxon>
        <taxon>Dikarya</taxon>
        <taxon>Basidiomycota</taxon>
        <taxon>Agaricomycotina</taxon>
        <taxon>Agaricomycetes</taxon>
        <taxon>Agaricomycetidae</taxon>
        <taxon>Agaricales</taxon>
        <taxon>Marasmiineae</taxon>
        <taxon>Omphalotaceae</taxon>
        <taxon>Gymnopus</taxon>
    </lineage>
</organism>
<keyword evidence="3" id="KW-1185">Reference proteome</keyword>
<protein>
    <submittedName>
        <fullName evidence="2">Uncharacterized protein</fullName>
    </submittedName>
</protein>
<keyword evidence="1" id="KW-1133">Transmembrane helix</keyword>
<dbReference type="Proteomes" id="UP000799118">
    <property type="component" value="Unassembled WGS sequence"/>
</dbReference>
<feature type="transmembrane region" description="Helical" evidence="1">
    <location>
        <begin position="61"/>
        <end position="82"/>
    </location>
</feature>
<name>A0A6A4HWA6_9AGAR</name>
<feature type="transmembrane region" description="Helical" evidence="1">
    <location>
        <begin position="7"/>
        <end position="24"/>
    </location>
</feature>
<dbReference type="OrthoDB" id="2959680at2759"/>
<keyword evidence="1" id="KW-0472">Membrane</keyword>
<evidence type="ECO:0000313" key="2">
    <source>
        <dbReference type="EMBL" id="KAE9402163.1"/>
    </source>
</evidence>
<feature type="transmembrane region" description="Helical" evidence="1">
    <location>
        <begin position="117"/>
        <end position="134"/>
    </location>
</feature>